<accession>A0A0A9F9T5</accession>
<reference evidence="2" key="1">
    <citation type="submission" date="2014-09" db="EMBL/GenBank/DDBJ databases">
        <authorList>
            <person name="Magalhaes I.L.F."/>
            <person name="Oliveira U."/>
            <person name="Santos F.R."/>
            <person name="Vidigal T.H.D.A."/>
            <person name="Brescovit A.D."/>
            <person name="Santos A.J."/>
        </authorList>
    </citation>
    <scope>NUCLEOTIDE SEQUENCE</scope>
    <source>
        <tissue evidence="2">Shoot tissue taken approximately 20 cm above the soil surface</tissue>
    </source>
</reference>
<proteinExistence type="predicted"/>
<sequence>MHSWFCACCLSSLHAFKPAHMLLCYIVLSMTESFQKVSIERSASKIILIERVFAPVLVWSGLAQYGTTP</sequence>
<evidence type="ECO:0000313" key="2">
    <source>
        <dbReference type="EMBL" id="JAE09082.1"/>
    </source>
</evidence>
<protein>
    <recommendedName>
        <fullName evidence="3">Secreted protein</fullName>
    </recommendedName>
</protein>
<feature type="chain" id="PRO_5012090850" description="Secreted protein" evidence="1">
    <location>
        <begin position="16"/>
        <end position="69"/>
    </location>
</feature>
<keyword evidence="1" id="KW-0732">Signal</keyword>
<organism evidence="2">
    <name type="scientific">Arundo donax</name>
    <name type="common">Giant reed</name>
    <name type="synonym">Donax arundinaceus</name>
    <dbReference type="NCBI Taxonomy" id="35708"/>
    <lineage>
        <taxon>Eukaryota</taxon>
        <taxon>Viridiplantae</taxon>
        <taxon>Streptophyta</taxon>
        <taxon>Embryophyta</taxon>
        <taxon>Tracheophyta</taxon>
        <taxon>Spermatophyta</taxon>
        <taxon>Magnoliopsida</taxon>
        <taxon>Liliopsida</taxon>
        <taxon>Poales</taxon>
        <taxon>Poaceae</taxon>
        <taxon>PACMAD clade</taxon>
        <taxon>Arundinoideae</taxon>
        <taxon>Arundineae</taxon>
        <taxon>Arundo</taxon>
    </lineage>
</organism>
<evidence type="ECO:0008006" key="3">
    <source>
        <dbReference type="Google" id="ProtNLM"/>
    </source>
</evidence>
<name>A0A0A9F9T5_ARUDO</name>
<evidence type="ECO:0000256" key="1">
    <source>
        <dbReference type="SAM" id="SignalP"/>
    </source>
</evidence>
<feature type="signal peptide" evidence="1">
    <location>
        <begin position="1"/>
        <end position="15"/>
    </location>
</feature>
<reference evidence="2" key="2">
    <citation type="journal article" date="2015" name="Data Brief">
        <title>Shoot transcriptome of the giant reed, Arundo donax.</title>
        <authorList>
            <person name="Barrero R.A."/>
            <person name="Guerrero F.D."/>
            <person name="Moolhuijzen P."/>
            <person name="Goolsby J.A."/>
            <person name="Tidwell J."/>
            <person name="Bellgard S.E."/>
            <person name="Bellgard M.I."/>
        </authorList>
    </citation>
    <scope>NUCLEOTIDE SEQUENCE</scope>
    <source>
        <tissue evidence="2">Shoot tissue taken approximately 20 cm above the soil surface</tissue>
    </source>
</reference>
<dbReference type="AlphaFoldDB" id="A0A0A9F9T5"/>
<dbReference type="EMBL" id="GBRH01188814">
    <property type="protein sequence ID" value="JAE09082.1"/>
    <property type="molecule type" value="Transcribed_RNA"/>
</dbReference>